<name>A0A183J390_9BILA</name>
<organism evidence="5">
    <name type="scientific">Soboliphyme baturini</name>
    <dbReference type="NCBI Taxonomy" id="241478"/>
    <lineage>
        <taxon>Eukaryota</taxon>
        <taxon>Metazoa</taxon>
        <taxon>Ecdysozoa</taxon>
        <taxon>Nematoda</taxon>
        <taxon>Enoplea</taxon>
        <taxon>Dorylaimia</taxon>
        <taxon>Dioctophymatida</taxon>
        <taxon>Dioctophymatoidea</taxon>
        <taxon>Soboliphymatidae</taxon>
        <taxon>Soboliphyme</taxon>
    </lineage>
</organism>
<comment type="caution">
    <text evidence="1">Lacks conserved residue(s) required for the propagation of feature annotation.</text>
</comment>
<dbReference type="CDD" id="cd00110">
    <property type="entry name" value="LamG"/>
    <property type="match status" value="3"/>
</dbReference>
<dbReference type="WBParaSite" id="SBAD_0001070201-mRNA-1">
    <property type="protein sequence ID" value="SBAD_0001070201-mRNA-1"/>
    <property type="gene ID" value="SBAD_0001070201"/>
</dbReference>
<dbReference type="SUPFAM" id="SSF49899">
    <property type="entry name" value="Concanavalin A-like lectins/glucanases"/>
    <property type="match status" value="3"/>
</dbReference>
<dbReference type="EMBL" id="UZAM01013932">
    <property type="protein sequence ID" value="VDP30972.1"/>
    <property type="molecule type" value="Genomic_DNA"/>
</dbReference>
<dbReference type="InterPro" id="IPR013320">
    <property type="entry name" value="ConA-like_dom_sf"/>
</dbReference>
<dbReference type="PROSITE" id="PS50025">
    <property type="entry name" value="LAM_G_DOMAIN"/>
    <property type="match status" value="3"/>
</dbReference>
<dbReference type="GO" id="GO:0016020">
    <property type="term" value="C:membrane"/>
    <property type="evidence" value="ECO:0007669"/>
    <property type="project" value="UniProtKB-SubCell"/>
</dbReference>
<sequence length="933" mass="103531">MRLEVSTDTGDSGVHQQLIRESSNYLSAIETTDLSTADNFSKDGFAKAEEVLKKVDEFESQLKFLFNRSTDLSDIIENFQKNLFELSTTLNKSLRHVADANETLDRLVEVPFYSTLPEFGVLPIEKTLNEASQIVFNASKMLSNAEKTVQEMRISFDAINQTDFSLENSTTSISDVIDELLDAKSACSERAKYLIEEAEKLEVQLAGTRITATDAVSAANAYKSMKKALESAEIAGTRMLETQHALTSTTNLSSIAEDVLESRRTAVGSLRQASDIRRNITNDLRNSLRAGIADINTQDSFLSESQLVVKNFFDRVDDLESRVLQVKVGANFFNNSSLHLRNPDNINRIATQSLISLFFNTEEPNGLLFFVGNEKGTASKLKALPSDDYLALEVNEGKVKLIYDLGTGETIVFGSQFVADSRWHQVTVERIGKLATLTITTEGQKDDKTEVFSRGSTSILNLIQNASKIFVGGVPSSVQLPDGVSNRHFVGKIEDLIFHGEYRALWNFELDGLKNVKGARERDELKTVSATSGVSLTGNGYIIMKRDLWNPREETTVVLHFKTFSSTGLIFFIGKDRDYFAIELKNGQVRLHFNLGSGAAVLVTPRRYNDGAVHRVLAQRTSKEAKLIVDMWETIEGMSPGDMAHLDVTDEYYVGGLPNIPAFENVPVIRQGFYGCIDRMQINGNAVNLNKNVKAVFVEQNCPDKPKRVVSFDRPGGSVKFTGIGLNLEVEVTFKFRTNLKNTWLLLINDDNASEFSRAVSMVQISNKDFGDGLWHYVTGSKHEHLMKLDVDDAYSESVELNSLMLYAQTEGTMHFGSVPATDSSLLGLSSFVGCIGDVTYNGRLLNFADAARYGEYVSFDGCSDDLFPAAITDETSADLLPDEQVQPTTHSSMMFTTVGRHSFVIKPFFVCLISKKILNLRHNLEVCSLTAI</sequence>
<evidence type="ECO:0000313" key="3">
    <source>
        <dbReference type="EMBL" id="VDP30972.1"/>
    </source>
</evidence>
<dbReference type="PANTHER" id="PTHR15036:SF85">
    <property type="entry name" value="SP2353, ISOFORM A"/>
    <property type="match status" value="1"/>
</dbReference>
<dbReference type="Pfam" id="PF02210">
    <property type="entry name" value="Laminin_G_2"/>
    <property type="match status" value="3"/>
</dbReference>
<dbReference type="Proteomes" id="UP000270296">
    <property type="component" value="Unassembled WGS sequence"/>
</dbReference>
<dbReference type="InterPro" id="IPR001791">
    <property type="entry name" value="Laminin_G"/>
</dbReference>
<dbReference type="InterPro" id="IPR050372">
    <property type="entry name" value="Neurexin-related_CASP"/>
</dbReference>
<gene>
    <name evidence="3" type="ORF">SBAD_LOCUS10338</name>
</gene>
<protein>
    <submittedName>
        <fullName evidence="5">LAM_G_DOMAIN domain-containing protein</fullName>
    </submittedName>
</protein>
<dbReference type="Gene3D" id="2.60.120.200">
    <property type="match status" value="3"/>
</dbReference>
<evidence type="ECO:0000313" key="5">
    <source>
        <dbReference type="WBParaSite" id="SBAD_0001070201-mRNA-1"/>
    </source>
</evidence>
<feature type="domain" description="Laminin G" evidence="2">
    <location>
        <begin position="329"/>
        <end position="519"/>
    </location>
</feature>
<evidence type="ECO:0000313" key="4">
    <source>
        <dbReference type="Proteomes" id="UP000270296"/>
    </source>
</evidence>
<keyword evidence="4" id="KW-1185">Reference proteome</keyword>
<dbReference type="SMART" id="SM00282">
    <property type="entry name" value="LamG"/>
    <property type="match status" value="3"/>
</dbReference>
<feature type="domain" description="Laminin G" evidence="2">
    <location>
        <begin position="708"/>
        <end position="863"/>
    </location>
</feature>
<evidence type="ECO:0000256" key="1">
    <source>
        <dbReference type="PROSITE-ProRule" id="PRU00122"/>
    </source>
</evidence>
<proteinExistence type="predicted"/>
<accession>A0A183J390</accession>
<dbReference type="PANTHER" id="PTHR15036">
    <property type="entry name" value="PIKACHURIN-LIKE PROTEIN"/>
    <property type="match status" value="1"/>
</dbReference>
<evidence type="ECO:0000259" key="2">
    <source>
        <dbReference type="PROSITE" id="PS50025"/>
    </source>
</evidence>
<reference evidence="5" key="1">
    <citation type="submission" date="2016-06" db="UniProtKB">
        <authorList>
            <consortium name="WormBaseParasite"/>
        </authorList>
    </citation>
    <scope>IDENTIFICATION</scope>
</reference>
<reference evidence="3 4" key="2">
    <citation type="submission" date="2018-11" db="EMBL/GenBank/DDBJ databases">
        <authorList>
            <consortium name="Pathogen Informatics"/>
        </authorList>
    </citation>
    <scope>NUCLEOTIDE SEQUENCE [LARGE SCALE GENOMIC DNA]</scope>
</reference>
<feature type="domain" description="Laminin G" evidence="2">
    <location>
        <begin position="531"/>
        <end position="702"/>
    </location>
</feature>
<dbReference type="AlphaFoldDB" id="A0A183J390"/>
<dbReference type="OrthoDB" id="10011303at2759"/>